<dbReference type="GO" id="GO:0007165">
    <property type="term" value="P:signal transduction"/>
    <property type="evidence" value="ECO:0007669"/>
    <property type="project" value="InterPro"/>
</dbReference>
<dbReference type="FunFam" id="3.30.420.10:FF:000045">
    <property type="entry name" value="3'-5' exonuclease DinG"/>
    <property type="match status" value="1"/>
</dbReference>
<sequence>MPMHPSNKFWWFVAFSIGVTLLVFVGVTALFWHALSPAEKAFLLDIVKRHPTYPFSLFILLLVAIGFLLDGFLNNYIIPVNKIADEVTLIHRVNRSHRIRIEAGADVARLVRAVNEAADRFEAYDQEVRDKYRVLKDALDAEKDFLSGVIAELPKALLVCDDDGRVLLYNRRAMQLLSVPLDAPGGAVSPGCYVGLGRSVFDLFEKEDILQAIEKSGRTAPGDPSCQMADFLQAGPHDRLLRLEVMPIFNRRRQWHGFVLTVDENQPVAAQPANGYGPAPPATADPYFDFDLFRRSGRLPVLEQQPLSDIACTAFDTETTGLDPRGGDAIVAIGAVRIVNGRLLREEIFDRLVNPLRPVPAAATRIHGIDDAMLKDRPVIDQVLPQFHRFAADSVLVAHNASFDMRMLQLQEARTGLSFNQPVLDTLMLAAVVHPWHRNHSLEAVAARIGVPVAGRHTALGDALIAAELFLKLIPLLAEMNIVTLKDALVASQNTLWARMKY</sequence>
<reference evidence="5" key="1">
    <citation type="submission" date="2022-04" db="EMBL/GenBank/DDBJ databases">
        <title>Desulfatitalea alkaliphila sp. nov., a novel anaerobic sulfate-reducing bacterium isolated from terrestrial mud volcano, Taman Peninsula, Russia.</title>
        <authorList>
            <person name="Khomyakova M.A."/>
            <person name="Merkel A.Y."/>
            <person name="Slobodkin A.I."/>
        </authorList>
    </citation>
    <scope>NUCLEOTIDE SEQUENCE</scope>
    <source>
        <strain evidence="5">M08but</strain>
    </source>
</reference>
<dbReference type="InterPro" id="IPR000014">
    <property type="entry name" value="PAS"/>
</dbReference>
<dbReference type="CDD" id="cd00130">
    <property type="entry name" value="PAS"/>
    <property type="match status" value="1"/>
</dbReference>
<dbReference type="SUPFAM" id="SSF55785">
    <property type="entry name" value="PYP-like sensor domain (PAS domain)"/>
    <property type="match status" value="1"/>
</dbReference>
<dbReference type="PROSITE" id="PS50885">
    <property type="entry name" value="HAMP"/>
    <property type="match status" value="1"/>
</dbReference>
<dbReference type="Pfam" id="PF00929">
    <property type="entry name" value="RNase_T"/>
    <property type="match status" value="1"/>
</dbReference>
<dbReference type="GO" id="GO:0008408">
    <property type="term" value="F:3'-5' exonuclease activity"/>
    <property type="evidence" value="ECO:0007669"/>
    <property type="project" value="TreeGrafter"/>
</dbReference>
<dbReference type="SMART" id="SM00479">
    <property type="entry name" value="EXOIII"/>
    <property type="match status" value="1"/>
</dbReference>
<dbReference type="GO" id="GO:0045004">
    <property type="term" value="P:DNA replication proofreading"/>
    <property type="evidence" value="ECO:0007669"/>
    <property type="project" value="TreeGrafter"/>
</dbReference>
<dbReference type="InterPro" id="IPR013520">
    <property type="entry name" value="Ribonucl_H"/>
</dbReference>
<dbReference type="Gene3D" id="3.30.420.10">
    <property type="entry name" value="Ribonuclease H-like superfamily/Ribonuclease H"/>
    <property type="match status" value="1"/>
</dbReference>
<dbReference type="GO" id="GO:0003677">
    <property type="term" value="F:DNA binding"/>
    <property type="evidence" value="ECO:0007669"/>
    <property type="project" value="InterPro"/>
</dbReference>
<proteinExistence type="predicted"/>
<keyword evidence="3" id="KW-0472">Membrane</keyword>
<dbReference type="GO" id="GO:0005829">
    <property type="term" value="C:cytosol"/>
    <property type="evidence" value="ECO:0007669"/>
    <property type="project" value="TreeGrafter"/>
</dbReference>
<dbReference type="AlphaFoldDB" id="A0AA41R6Z9"/>
<evidence type="ECO:0000313" key="5">
    <source>
        <dbReference type="EMBL" id="MCJ8500198.1"/>
    </source>
</evidence>
<dbReference type="GO" id="GO:0016020">
    <property type="term" value="C:membrane"/>
    <property type="evidence" value="ECO:0007669"/>
    <property type="project" value="InterPro"/>
</dbReference>
<comment type="subunit">
    <text evidence="2">DNA polymerase III contains a core (composed of alpha, epsilon and theta chains) that associates with a tau subunit. This core dimerizes to form the POLIII' complex. PolIII' associates with the gamma complex (composed of gamma, delta, delta', psi and chi chains) and with the beta chain to form the complete DNA polymerase III complex.</text>
</comment>
<dbReference type="GO" id="GO:0003887">
    <property type="term" value="F:DNA-directed DNA polymerase activity"/>
    <property type="evidence" value="ECO:0007669"/>
    <property type="project" value="InterPro"/>
</dbReference>
<protein>
    <recommendedName>
        <fullName evidence="4">HAMP domain-containing protein</fullName>
    </recommendedName>
</protein>
<keyword evidence="3" id="KW-0812">Transmembrane</keyword>
<dbReference type="InterPro" id="IPR012337">
    <property type="entry name" value="RNaseH-like_sf"/>
</dbReference>
<accession>A0AA41R6Z9</accession>
<dbReference type="RefSeq" id="WP_246904048.1">
    <property type="nucleotide sequence ID" value="NZ_JALJRB010000005.1"/>
</dbReference>
<evidence type="ECO:0000259" key="4">
    <source>
        <dbReference type="PROSITE" id="PS50885"/>
    </source>
</evidence>
<dbReference type="NCBIfam" id="TIGR00573">
    <property type="entry name" value="dnaq"/>
    <property type="match status" value="1"/>
</dbReference>
<keyword evidence="3" id="KW-1133">Transmembrane helix</keyword>
<dbReference type="PANTHER" id="PTHR30231">
    <property type="entry name" value="DNA POLYMERASE III SUBUNIT EPSILON"/>
    <property type="match status" value="1"/>
</dbReference>
<dbReference type="EMBL" id="JALJRB010000005">
    <property type="protein sequence ID" value="MCJ8500198.1"/>
    <property type="molecule type" value="Genomic_DNA"/>
</dbReference>
<dbReference type="InterPro" id="IPR036397">
    <property type="entry name" value="RNaseH_sf"/>
</dbReference>
<feature type="transmembrane region" description="Helical" evidence="3">
    <location>
        <begin position="9"/>
        <end position="35"/>
    </location>
</feature>
<comment type="function">
    <text evidence="1">DNA polymerase III is a complex, multichain enzyme responsible for most of the replicative synthesis in bacteria. The epsilon subunit contain the editing function and is a proofreading 3'-5' exonuclease.</text>
</comment>
<evidence type="ECO:0000256" key="2">
    <source>
        <dbReference type="ARBA" id="ARBA00026073"/>
    </source>
</evidence>
<evidence type="ECO:0000256" key="3">
    <source>
        <dbReference type="SAM" id="Phobius"/>
    </source>
</evidence>
<gene>
    <name evidence="5" type="ORF">MRX98_06390</name>
</gene>
<dbReference type="Proteomes" id="UP001165427">
    <property type="component" value="Unassembled WGS sequence"/>
</dbReference>
<dbReference type="CDD" id="cd06127">
    <property type="entry name" value="DEDDh"/>
    <property type="match status" value="1"/>
</dbReference>
<evidence type="ECO:0000256" key="1">
    <source>
        <dbReference type="ARBA" id="ARBA00025483"/>
    </source>
</evidence>
<evidence type="ECO:0000313" key="6">
    <source>
        <dbReference type="Proteomes" id="UP001165427"/>
    </source>
</evidence>
<dbReference type="PANTHER" id="PTHR30231:SF41">
    <property type="entry name" value="DNA POLYMERASE III SUBUNIT EPSILON"/>
    <property type="match status" value="1"/>
</dbReference>
<feature type="domain" description="HAMP" evidence="4">
    <location>
        <begin position="74"/>
        <end position="126"/>
    </location>
</feature>
<dbReference type="InterPro" id="IPR003660">
    <property type="entry name" value="HAMP_dom"/>
</dbReference>
<dbReference type="Gene3D" id="3.30.450.20">
    <property type="entry name" value="PAS domain"/>
    <property type="match status" value="1"/>
</dbReference>
<dbReference type="SUPFAM" id="SSF53098">
    <property type="entry name" value="Ribonuclease H-like"/>
    <property type="match status" value="1"/>
</dbReference>
<organism evidence="5 6">
    <name type="scientific">Desulfatitalea alkaliphila</name>
    <dbReference type="NCBI Taxonomy" id="2929485"/>
    <lineage>
        <taxon>Bacteria</taxon>
        <taxon>Pseudomonadati</taxon>
        <taxon>Thermodesulfobacteriota</taxon>
        <taxon>Desulfobacteria</taxon>
        <taxon>Desulfobacterales</taxon>
        <taxon>Desulfosarcinaceae</taxon>
        <taxon>Desulfatitalea</taxon>
    </lineage>
</organism>
<dbReference type="InterPro" id="IPR006054">
    <property type="entry name" value="DnaQ"/>
</dbReference>
<comment type="caution">
    <text evidence="5">The sequence shown here is derived from an EMBL/GenBank/DDBJ whole genome shotgun (WGS) entry which is preliminary data.</text>
</comment>
<feature type="transmembrane region" description="Helical" evidence="3">
    <location>
        <begin position="55"/>
        <end position="73"/>
    </location>
</feature>
<keyword evidence="6" id="KW-1185">Reference proteome</keyword>
<dbReference type="InterPro" id="IPR035965">
    <property type="entry name" value="PAS-like_dom_sf"/>
</dbReference>
<name>A0AA41R6Z9_9BACT</name>